<evidence type="ECO:0000259" key="6">
    <source>
        <dbReference type="Pfam" id="PF03755"/>
    </source>
</evidence>
<evidence type="ECO:0000256" key="1">
    <source>
        <dbReference type="ARBA" id="ARBA00001968"/>
    </source>
</evidence>
<dbReference type="InterPro" id="IPR005229">
    <property type="entry name" value="YicC/YloC-like"/>
</dbReference>
<accession>A0A1Y5R9Q8</accession>
<sequence>MARTGRQSKRDAAVLHSMTAFASATGAHDGYSWTWDLRSVNGKGLDLRLRAPDWIDGLEAGLRARLGKALNRGNVTLSLRLLAEDQGSTQRINDVQLDSVLAAMAQIETRAMDMGLSLAPANAADVLSVRGVLESGAADQDTSALASALLADFETLLQGFIAMRASEGTALAGVLSAQLDVIAHLTDQAAETAETRKADMALNFRNALQRVLDNTDSGDEGRIAQEIAMLAVKADVTEEIDRLRAHVGAARDLLAKGSPIGRKLDFLSQEFNREANTLCAKAQNTALTTIGLELKTVIDQMREQVQNVE</sequence>
<evidence type="ECO:0000259" key="7">
    <source>
        <dbReference type="Pfam" id="PF08340"/>
    </source>
</evidence>
<comment type="cofactor">
    <cofactor evidence="1">
        <name>a divalent metal cation</name>
        <dbReference type="ChEBI" id="CHEBI:60240"/>
    </cofactor>
</comment>
<feature type="domain" description="Endoribonuclease YicC-like N-terminal" evidence="6">
    <location>
        <begin position="15"/>
        <end position="172"/>
    </location>
</feature>
<proteinExistence type="inferred from homology"/>
<dbReference type="Proteomes" id="UP000193827">
    <property type="component" value="Unassembled WGS sequence"/>
</dbReference>
<organism evidence="8 9">
    <name type="scientific">Roseovarius litorisediminis</name>
    <dbReference type="NCBI Taxonomy" id="1312363"/>
    <lineage>
        <taxon>Bacteria</taxon>
        <taxon>Pseudomonadati</taxon>
        <taxon>Pseudomonadota</taxon>
        <taxon>Alphaproteobacteria</taxon>
        <taxon>Rhodobacterales</taxon>
        <taxon>Roseobacteraceae</taxon>
        <taxon>Roseovarius</taxon>
    </lineage>
</organism>
<dbReference type="GO" id="GO:0016787">
    <property type="term" value="F:hydrolase activity"/>
    <property type="evidence" value="ECO:0007669"/>
    <property type="project" value="UniProtKB-KW"/>
</dbReference>
<evidence type="ECO:0000256" key="2">
    <source>
        <dbReference type="ARBA" id="ARBA00022722"/>
    </source>
</evidence>
<evidence type="ECO:0008006" key="10">
    <source>
        <dbReference type="Google" id="ProtNLM"/>
    </source>
</evidence>
<dbReference type="Pfam" id="PF08340">
    <property type="entry name" value="YicC-like_C"/>
    <property type="match status" value="1"/>
</dbReference>
<evidence type="ECO:0000256" key="5">
    <source>
        <dbReference type="ARBA" id="ARBA00035648"/>
    </source>
</evidence>
<dbReference type="GO" id="GO:0004521">
    <property type="term" value="F:RNA endonuclease activity"/>
    <property type="evidence" value="ECO:0007669"/>
    <property type="project" value="InterPro"/>
</dbReference>
<dbReference type="PANTHER" id="PTHR30636">
    <property type="entry name" value="UPF0701 PROTEIN YICC"/>
    <property type="match status" value="1"/>
</dbReference>
<keyword evidence="9" id="KW-1185">Reference proteome</keyword>
<dbReference type="AlphaFoldDB" id="A0A1Y5R9Q8"/>
<feature type="domain" description="Endoribonuclease YicC-like C-terminal" evidence="7">
    <location>
        <begin position="192"/>
        <end position="309"/>
    </location>
</feature>
<dbReference type="Pfam" id="PF03755">
    <property type="entry name" value="YicC-like_N"/>
    <property type="match status" value="1"/>
</dbReference>
<dbReference type="InterPro" id="IPR013527">
    <property type="entry name" value="YicC-like_N"/>
</dbReference>
<keyword evidence="3" id="KW-0255">Endonuclease</keyword>
<comment type="similarity">
    <text evidence="5">Belongs to the YicC/YloC family.</text>
</comment>
<dbReference type="InterPro" id="IPR013551">
    <property type="entry name" value="YicC-like_C"/>
</dbReference>
<keyword evidence="2" id="KW-0540">Nuclease</keyword>
<dbReference type="NCBIfam" id="TIGR00255">
    <property type="entry name" value="YicC/YloC family endoribonuclease"/>
    <property type="match status" value="1"/>
</dbReference>
<protein>
    <recommendedName>
        <fullName evidence="10">YicC family protein</fullName>
    </recommendedName>
</protein>
<gene>
    <name evidence="8" type="ORF">PEL8287_00341</name>
</gene>
<name>A0A1Y5R9Q8_9RHOB</name>
<reference evidence="8 9" key="1">
    <citation type="submission" date="2017-03" db="EMBL/GenBank/DDBJ databases">
        <authorList>
            <person name="Afonso C.L."/>
            <person name="Miller P.J."/>
            <person name="Scott M.A."/>
            <person name="Spackman E."/>
            <person name="Goraichik I."/>
            <person name="Dimitrov K.M."/>
            <person name="Suarez D.L."/>
            <person name="Swayne D.E."/>
        </authorList>
    </citation>
    <scope>NUCLEOTIDE SEQUENCE [LARGE SCALE GENOMIC DNA]</scope>
    <source>
        <strain evidence="8 9">CECT 8287</strain>
    </source>
</reference>
<dbReference type="PANTHER" id="PTHR30636:SF3">
    <property type="entry name" value="UPF0701 PROTEIN YICC"/>
    <property type="match status" value="1"/>
</dbReference>
<evidence type="ECO:0000256" key="3">
    <source>
        <dbReference type="ARBA" id="ARBA00022759"/>
    </source>
</evidence>
<evidence type="ECO:0000256" key="4">
    <source>
        <dbReference type="ARBA" id="ARBA00022801"/>
    </source>
</evidence>
<evidence type="ECO:0000313" key="8">
    <source>
        <dbReference type="EMBL" id="SLN12326.1"/>
    </source>
</evidence>
<evidence type="ECO:0000313" key="9">
    <source>
        <dbReference type="Proteomes" id="UP000193827"/>
    </source>
</evidence>
<keyword evidence="4" id="KW-0378">Hydrolase</keyword>
<dbReference type="EMBL" id="FWFL01000001">
    <property type="protein sequence ID" value="SLN12326.1"/>
    <property type="molecule type" value="Genomic_DNA"/>
</dbReference>